<feature type="binding site" evidence="10">
    <location>
        <begin position="109"/>
        <end position="115"/>
    </location>
    <ligand>
        <name>ATP</name>
        <dbReference type="ChEBI" id="CHEBI:30616"/>
    </ligand>
</feature>
<comment type="caution">
    <text evidence="15">The sequence shown here is derived from an EMBL/GenBank/DDBJ whole genome shotgun (WGS) entry which is preliminary data.</text>
</comment>
<keyword evidence="2 10" id="KW-0436">Ligase</keyword>
<dbReference type="GO" id="GO:0009252">
    <property type="term" value="P:peptidoglycan biosynthetic process"/>
    <property type="evidence" value="ECO:0007669"/>
    <property type="project" value="UniProtKB-UniRule"/>
</dbReference>
<evidence type="ECO:0000256" key="9">
    <source>
        <dbReference type="ARBA" id="ARBA00023316"/>
    </source>
</evidence>
<keyword evidence="3 10" id="KW-0132">Cell division</keyword>
<reference evidence="15" key="1">
    <citation type="submission" date="2022-04" db="EMBL/GenBank/DDBJ databases">
        <title>Roseomonas acroporae sp. nov., isolated from coral Acropora digitifera.</title>
        <authorList>
            <person name="Sun H."/>
        </authorList>
    </citation>
    <scope>NUCLEOTIDE SEQUENCE</scope>
    <source>
        <strain evidence="15">NAR14</strain>
    </source>
</reference>
<dbReference type="RefSeq" id="WP_248665227.1">
    <property type="nucleotide sequence ID" value="NZ_JALPRX010000006.1"/>
</dbReference>
<dbReference type="GO" id="GO:0047480">
    <property type="term" value="F:UDP-N-acetylmuramoyl-tripeptide-D-alanyl-D-alanine ligase activity"/>
    <property type="evidence" value="ECO:0007669"/>
    <property type="project" value="UniProtKB-UniRule"/>
</dbReference>
<keyword evidence="8 10" id="KW-0131">Cell cycle</keyword>
<dbReference type="EC" id="6.3.2.10" evidence="10 11"/>
<evidence type="ECO:0000256" key="10">
    <source>
        <dbReference type="HAMAP-Rule" id="MF_02019"/>
    </source>
</evidence>
<dbReference type="GO" id="GO:0051301">
    <property type="term" value="P:cell division"/>
    <property type="evidence" value="ECO:0007669"/>
    <property type="project" value="UniProtKB-KW"/>
</dbReference>
<dbReference type="GO" id="GO:0071555">
    <property type="term" value="P:cell wall organization"/>
    <property type="evidence" value="ECO:0007669"/>
    <property type="project" value="UniProtKB-KW"/>
</dbReference>
<proteinExistence type="inferred from homology"/>
<dbReference type="AlphaFoldDB" id="A0A9X1Y2T2"/>
<name>A0A9X1Y2T2_9PROT</name>
<dbReference type="GO" id="GO:0005737">
    <property type="term" value="C:cytoplasm"/>
    <property type="evidence" value="ECO:0007669"/>
    <property type="project" value="UniProtKB-SubCell"/>
</dbReference>
<keyword evidence="16" id="KW-1185">Reference proteome</keyword>
<dbReference type="Gene3D" id="3.40.1390.10">
    <property type="entry name" value="MurE/MurF, N-terminal domain"/>
    <property type="match status" value="1"/>
</dbReference>
<evidence type="ECO:0000256" key="2">
    <source>
        <dbReference type="ARBA" id="ARBA00022598"/>
    </source>
</evidence>
<comment type="pathway">
    <text evidence="10 11">Cell wall biogenesis; peptidoglycan biosynthesis.</text>
</comment>
<dbReference type="Pfam" id="PF01225">
    <property type="entry name" value="Mur_ligase"/>
    <property type="match status" value="1"/>
</dbReference>
<dbReference type="Gene3D" id="3.90.190.20">
    <property type="entry name" value="Mur ligase, C-terminal domain"/>
    <property type="match status" value="1"/>
</dbReference>
<evidence type="ECO:0000256" key="6">
    <source>
        <dbReference type="ARBA" id="ARBA00022960"/>
    </source>
</evidence>
<comment type="similarity">
    <text evidence="10">Belongs to the MurCDEF family. MurF subfamily.</text>
</comment>
<dbReference type="NCBIfam" id="TIGR01143">
    <property type="entry name" value="murF"/>
    <property type="match status" value="1"/>
</dbReference>
<keyword evidence="9 10" id="KW-0961">Cell wall biogenesis/degradation</keyword>
<comment type="catalytic activity">
    <reaction evidence="10 11">
        <text>D-alanyl-D-alanine + UDP-N-acetyl-alpha-D-muramoyl-L-alanyl-gamma-D-glutamyl-meso-2,6-diaminopimelate + ATP = UDP-N-acetyl-alpha-D-muramoyl-L-alanyl-gamma-D-glutamyl-meso-2,6-diaminopimeloyl-D-alanyl-D-alanine + ADP + phosphate + H(+)</text>
        <dbReference type="Rhea" id="RHEA:28374"/>
        <dbReference type="ChEBI" id="CHEBI:15378"/>
        <dbReference type="ChEBI" id="CHEBI:30616"/>
        <dbReference type="ChEBI" id="CHEBI:43474"/>
        <dbReference type="ChEBI" id="CHEBI:57822"/>
        <dbReference type="ChEBI" id="CHEBI:61386"/>
        <dbReference type="ChEBI" id="CHEBI:83905"/>
        <dbReference type="ChEBI" id="CHEBI:456216"/>
        <dbReference type="EC" id="6.3.2.10"/>
    </reaction>
</comment>
<evidence type="ECO:0000313" key="16">
    <source>
        <dbReference type="Proteomes" id="UP001139516"/>
    </source>
</evidence>
<evidence type="ECO:0000259" key="14">
    <source>
        <dbReference type="Pfam" id="PF08245"/>
    </source>
</evidence>
<evidence type="ECO:0000256" key="3">
    <source>
        <dbReference type="ARBA" id="ARBA00022618"/>
    </source>
</evidence>
<comment type="subcellular location">
    <subcellularLocation>
        <location evidence="10 11">Cytoplasm</location>
    </subcellularLocation>
</comment>
<dbReference type="HAMAP" id="MF_02019">
    <property type="entry name" value="MurF"/>
    <property type="match status" value="1"/>
</dbReference>
<evidence type="ECO:0000259" key="12">
    <source>
        <dbReference type="Pfam" id="PF01225"/>
    </source>
</evidence>
<dbReference type="EMBL" id="JALPRX010000006">
    <property type="protein sequence ID" value="MCK8783109.1"/>
    <property type="molecule type" value="Genomic_DNA"/>
</dbReference>
<dbReference type="InterPro" id="IPR035911">
    <property type="entry name" value="MurE/MurF_N"/>
</dbReference>
<dbReference type="InterPro" id="IPR000713">
    <property type="entry name" value="Mur_ligase_N"/>
</dbReference>
<keyword evidence="4 10" id="KW-0547">Nucleotide-binding</keyword>
<feature type="domain" description="Mur ligase C-terminal" evidence="13">
    <location>
        <begin position="333"/>
        <end position="442"/>
    </location>
</feature>
<dbReference type="Proteomes" id="UP001139516">
    <property type="component" value="Unassembled WGS sequence"/>
</dbReference>
<dbReference type="InterPro" id="IPR013221">
    <property type="entry name" value="Mur_ligase_cen"/>
</dbReference>
<gene>
    <name evidence="10 15" type="primary">murF</name>
    <name evidence="15" type="ORF">M0638_01775</name>
</gene>
<keyword evidence="5 10" id="KW-0067">ATP-binding</keyword>
<dbReference type="InterPro" id="IPR051046">
    <property type="entry name" value="MurCDEF_CellWall_CoF430Synth"/>
</dbReference>
<evidence type="ECO:0000256" key="4">
    <source>
        <dbReference type="ARBA" id="ARBA00022741"/>
    </source>
</evidence>
<feature type="domain" description="Mur ligase central" evidence="14">
    <location>
        <begin position="107"/>
        <end position="296"/>
    </location>
</feature>
<dbReference type="Pfam" id="PF02875">
    <property type="entry name" value="Mur_ligase_C"/>
    <property type="match status" value="1"/>
</dbReference>
<evidence type="ECO:0000256" key="8">
    <source>
        <dbReference type="ARBA" id="ARBA00023306"/>
    </source>
</evidence>
<dbReference type="Gene3D" id="3.40.1190.10">
    <property type="entry name" value="Mur-like, catalytic domain"/>
    <property type="match status" value="1"/>
</dbReference>
<dbReference type="PANTHER" id="PTHR43024:SF1">
    <property type="entry name" value="UDP-N-ACETYLMURAMOYL-TRIPEPTIDE--D-ALANYL-D-ALANINE LIGASE"/>
    <property type="match status" value="1"/>
</dbReference>
<feature type="domain" description="Mur ligase N-terminal catalytic" evidence="12">
    <location>
        <begin position="24"/>
        <end position="95"/>
    </location>
</feature>
<evidence type="ECO:0000259" key="13">
    <source>
        <dbReference type="Pfam" id="PF02875"/>
    </source>
</evidence>
<evidence type="ECO:0000256" key="7">
    <source>
        <dbReference type="ARBA" id="ARBA00022984"/>
    </source>
</evidence>
<sequence>MSALWTAPELRAATGGTLPDGPVVTGIAIDSRALQPGDLFVALRDARDGHEFVAAALAAGAAAALVDRDPPGVATDAPLLRVADTLEGLRALARAARARSTARVIGVTGSVGKTSTKEMLRHALGALAPTHASAASHNNHWGVPLTLARLPREAEYAIVEMGMNHAGEIGPLSRLARPDVVVITTVAPAHIGLLGSIEAIADAKAEILEGLAPGGTAVLPADSPLYPRLVAAAEAAGARVVGFGAAEGAVARLLDYAGTAEGGEAEVALHGRRLRFAIAAPGRHMALNALAALAAAEAAGADPARVAAALAGFGAGAGRGQRVTLPLPGGGTALLLDDSYNASTASVRAGLAVLAAQPAKRRLVALGDMRELGEHGPALHAALAPDVAAQADLAFCCGELMRHLHDALPEGRRGAWAADSAALAPRLAAAIRPGDAVLVKGSLGSRMAVVLRALKALAAGDAAVDAPLAAGEAA</sequence>
<keyword evidence="1 10" id="KW-0963">Cytoplasm</keyword>
<dbReference type="SUPFAM" id="SSF63418">
    <property type="entry name" value="MurE/MurF N-terminal domain"/>
    <property type="match status" value="1"/>
</dbReference>
<evidence type="ECO:0000256" key="5">
    <source>
        <dbReference type="ARBA" id="ARBA00022840"/>
    </source>
</evidence>
<comment type="function">
    <text evidence="10 11">Involved in cell wall formation. Catalyzes the final step in the synthesis of UDP-N-acetylmuramoyl-pentapeptide, the precursor of murein.</text>
</comment>
<dbReference type="GO" id="GO:0008360">
    <property type="term" value="P:regulation of cell shape"/>
    <property type="evidence" value="ECO:0007669"/>
    <property type="project" value="UniProtKB-KW"/>
</dbReference>
<evidence type="ECO:0000256" key="11">
    <source>
        <dbReference type="RuleBase" id="RU004136"/>
    </source>
</evidence>
<accession>A0A9X1Y2T2</accession>
<keyword evidence="7 10" id="KW-0573">Peptidoglycan synthesis</keyword>
<organism evidence="15 16">
    <name type="scientific">Roseomonas acroporae</name>
    <dbReference type="NCBI Taxonomy" id="2937791"/>
    <lineage>
        <taxon>Bacteria</taxon>
        <taxon>Pseudomonadati</taxon>
        <taxon>Pseudomonadota</taxon>
        <taxon>Alphaproteobacteria</taxon>
        <taxon>Acetobacterales</taxon>
        <taxon>Roseomonadaceae</taxon>
        <taxon>Roseomonas</taxon>
    </lineage>
</organism>
<dbReference type="InterPro" id="IPR004101">
    <property type="entry name" value="Mur_ligase_C"/>
</dbReference>
<protein>
    <recommendedName>
        <fullName evidence="10 11">UDP-N-acetylmuramoyl-tripeptide--D-alanyl-D-alanine ligase</fullName>
        <ecNumber evidence="10 11">6.3.2.10</ecNumber>
    </recommendedName>
    <alternativeName>
        <fullName evidence="10">D-alanyl-D-alanine-adding enzyme</fullName>
    </alternativeName>
</protein>
<evidence type="ECO:0000313" key="15">
    <source>
        <dbReference type="EMBL" id="MCK8783109.1"/>
    </source>
</evidence>
<keyword evidence="6 10" id="KW-0133">Cell shape</keyword>
<dbReference type="SUPFAM" id="SSF53623">
    <property type="entry name" value="MurD-like peptide ligases, catalytic domain"/>
    <property type="match status" value="1"/>
</dbReference>
<evidence type="ECO:0000256" key="1">
    <source>
        <dbReference type="ARBA" id="ARBA00022490"/>
    </source>
</evidence>
<dbReference type="InterPro" id="IPR036615">
    <property type="entry name" value="Mur_ligase_C_dom_sf"/>
</dbReference>
<dbReference type="GO" id="GO:0005524">
    <property type="term" value="F:ATP binding"/>
    <property type="evidence" value="ECO:0007669"/>
    <property type="project" value="UniProtKB-UniRule"/>
</dbReference>
<dbReference type="InterPro" id="IPR005863">
    <property type="entry name" value="UDP-N-AcMur_synth"/>
</dbReference>
<dbReference type="InterPro" id="IPR036565">
    <property type="entry name" value="Mur-like_cat_sf"/>
</dbReference>
<dbReference type="PANTHER" id="PTHR43024">
    <property type="entry name" value="UDP-N-ACETYLMURAMOYL-TRIPEPTIDE--D-ALANYL-D-ALANINE LIGASE"/>
    <property type="match status" value="1"/>
</dbReference>
<dbReference type="SUPFAM" id="SSF53244">
    <property type="entry name" value="MurD-like peptide ligases, peptide-binding domain"/>
    <property type="match status" value="1"/>
</dbReference>
<dbReference type="Pfam" id="PF08245">
    <property type="entry name" value="Mur_ligase_M"/>
    <property type="match status" value="1"/>
</dbReference>